<evidence type="ECO:0000313" key="9">
    <source>
        <dbReference type="Proteomes" id="UP001497392"/>
    </source>
</evidence>
<keyword evidence="5 6" id="KW-0472">Membrane</keyword>
<dbReference type="InterPro" id="IPR005821">
    <property type="entry name" value="Ion_trans_dom"/>
</dbReference>
<evidence type="ECO:0000313" key="8">
    <source>
        <dbReference type="EMBL" id="CAL5222899.1"/>
    </source>
</evidence>
<name>A0ABP1FUU1_9CHLO</name>
<organism evidence="8 9">
    <name type="scientific">Coccomyxa viridis</name>
    <dbReference type="NCBI Taxonomy" id="1274662"/>
    <lineage>
        <taxon>Eukaryota</taxon>
        <taxon>Viridiplantae</taxon>
        <taxon>Chlorophyta</taxon>
        <taxon>core chlorophytes</taxon>
        <taxon>Trebouxiophyceae</taxon>
        <taxon>Trebouxiophyceae incertae sedis</taxon>
        <taxon>Coccomyxaceae</taxon>
        <taxon>Coccomyxa</taxon>
    </lineage>
</organism>
<dbReference type="Gene3D" id="1.10.287.70">
    <property type="match status" value="1"/>
</dbReference>
<evidence type="ECO:0000256" key="3">
    <source>
        <dbReference type="ARBA" id="ARBA00022737"/>
    </source>
</evidence>
<evidence type="ECO:0000256" key="6">
    <source>
        <dbReference type="SAM" id="Phobius"/>
    </source>
</evidence>
<keyword evidence="4 6" id="KW-1133">Transmembrane helix</keyword>
<dbReference type="InterPro" id="IPR024862">
    <property type="entry name" value="TRPV"/>
</dbReference>
<feature type="transmembrane region" description="Helical" evidence="6">
    <location>
        <begin position="405"/>
        <end position="427"/>
    </location>
</feature>
<evidence type="ECO:0000256" key="5">
    <source>
        <dbReference type="ARBA" id="ARBA00023136"/>
    </source>
</evidence>
<gene>
    <name evidence="8" type="primary">g5328</name>
    <name evidence="8" type="ORF">VP750_LOCUS4558</name>
</gene>
<comment type="caution">
    <text evidence="8">The sequence shown here is derived from an EMBL/GenBank/DDBJ whole genome shotgun (WGS) entry which is preliminary data.</text>
</comment>
<accession>A0ABP1FUU1</accession>
<dbReference type="EMBL" id="CAXHTA020000007">
    <property type="protein sequence ID" value="CAL5222899.1"/>
    <property type="molecule type" value="Genomic_DNA"/>
</dbReference>
<feature type="transmembrane region" description="Helical" evidence="6">
    <location>
        <begin position="194"/>
        <end position="215"/>
    </location>
</feature>
<feature type="transmembrane region" description="Helical" evidence="6">
    <location>
        <begin position="340"/>
        <end position="362"/>
    </location>
</feature>
<evidence type="ECO:0000256" key="2">
    <source>
        <dbReference type="ARBA" id="ARBA00022692"/>
    </source>
</evidence>
<feature type="transmembrane region" description="Helical" evidence="6">
    <location>
        <begin position="235"/>
        <end position="254"/>
    </location>
</feature>
<comment type="subcellular location">
    <subcellularLocation>
        <location evidence="1">Membrane</location>
        <topology evidence="1">Multi-pass membrane protein</topology>
    </subcellularLocation>
</comment>
<dbReference type="Pfam" id="PF00520">
    <property type="entry name" value="Ion_trans"/>
    <property type="match status" value="1"/>
</dbReference>
<dbReference type="PANTHER" id="PTHR10582:SF2">
    <property type="entry name" value="INACTIVE"/>
    <property type="match status" value="1"/>
</dbReference>
<feature type="domain" description="Ion transport" evidence="7">
    <location>
        <begin position="206"/>
        <end position="436"/>
    </location>
</feature>
<keyword evidence="9" id="KW-1185">Reference proteome</keyword>
<dbReference type="Proteomes" id="UP001497392">
    <property type="component" value="Unassembled WGS sequence"/>
</dbReference>
<feature type="transmembrane region" description="Helical" evidence="6">
    <location>
        <begin position="266"/>
        <end position="288"/>
    </location>
</feature>
<evidence type="ECO:0000256" key="4">
    <source>
        <dbReference type="ARBA" id="ARBA00022989"/>
    </source>
</evidence>
<keyword evidence="2 6" id="KW-0812">Transmembrane</keyword>
<proteinExistence type="predicted"/>
<reference evidence="8 9" key="1">
    <citation type="submission" date="2024-06" db="EMBL/GenBank/DDBJ databases">
        <authorList>
            <person name="Kraege A."/>
            <person name="Thomma B."/>
        </authorList>
    </citation>
    <scope>NUCLEOTIDE SEQUENCE [LARGE SCALE GENOMIC DNA]</scope>
</reference>
<keyword evidence="3" id="KW-0677">Repeat</keyword>
<protein>
    <submittedName>
        <fullName evidence="8">G5328 protein</fullName>
    </submittedName>
</protein>
<evidence type="ECO:0000256" key="1">
    <source>
        <dbReference type="ARBA" id="ARBA00004141"/>
    </source>
</evidence>
<dbReference type="PANTHER" id="PTHR10582">
    <property type="entry name" value="TRANSIENT RECEPTOR POTENTIAL ION CHANNEL PROTEIN"/>
    <property type="match status" value="1"/>
</dbReference>
<evidence type="ECO:0000259" key="7">
    <source>
        <dbReference type="Pfam" id="PF00520"/>
    </source>
</evidence>
<sequence length="541" mass="61695">MGRTKMHRSKLKAKGQGMSDMLTDQSWETNLARAEAHDIEQPLMRNGGDAKNPGFGYSANLMYQHPAKTLKWIEQCGCKKLGDFTVQDNTVHQLLDRDGMLTVGTEEKDIDWEAMWREQLASDDKDSVRNNQAAAMEVEAYVVNIEGAAHADEDGLINPLLHCYQDYVFNVNVWALPAVQATITYKWNAWAKRYLIGEGVLYLTWLIAFQIFVLLFQDEKTSLSLGQLVREPHGIATVVFEVISTLAMLPFIYIEVCTIREYGWWGWLDFWNVLDVGAYLMQTAIIIMHLGRLELNSNELSVLLAIQVLVLWIKVQYYARVLQPTKNPFIDTIKAVLNDVKWFLFLLLVTMFGFSVAFNILYRRDQQKEQFRSIGSSFTTCFDWLMGGVDFTIFQDTHNPQVGVILLLLYWFSMSMVLLNCLIAIMADACTRVSENQSARFMAGRAEIIDELEGSFPAWFRKRTLRGCYPKYIHFMKVNRKSADPSMSSAAAKEDDAAGRMDDIEAQIKRIGAIQEALAKQLLDKAAYEKLPPLQVSDDDD</sequence>
<feature type="transmembrane region" description="Helical" evidence="6">
    <location>
        <begin position="300"/>
        <end position="319"/>
    </location>
</feature>